<organism evidence="1 2">
    <name type="scientific">Bagarius yarrelli</name>
    <name type="common">Goonch</name>
    <name type="synonym">Bagrus yarrelli</name>
    <dbReference type="NCBI Taxonomy" id="175774"/>
    <lineage>
        <taxon>Eukaryota</taxon>
        <taxon>Metazoa</taxon>
        <taxon>Chordata</taxon>
        <taxon>Craniata</taxon>
        <taxon>Vertebrata</taxon>
        <taxon>Euteleostomi</taxon>
        <taxon>Actinopterygii</taxon>
        <taxon>Neopterygii</taxon>
        <taxon>Teleostei</taxon>
        <taxon>Ostariophysi</taxon>
        <taxon>Siluriformes</taxon>
        <taxon>Sisoridae</taxon>
        <taxon>Sisorinae</taxon>
        <taxon>Bagarius</taxon>
    </lineage>
</organism>
<dbReference type="AlphaFoldDB" id="A0A556U3R5"/>
<reference evidence="1 2" key="1">
    <citation type="journal article" date="2019" name="Genome Biol. Evol.">
        <title>Whole-Genome Sequencing of the Giant Devil Catfish, Bagarius yarrelli.</title>
        <authorList>
            <person name="Jiang W."/>
            <person name="Lv Y."/>
            <person name="Cheng L."/>
            <person name="Yang K."/>
            <person name="Chao B."/>
            <person name="Wang X."/>
            <person name="Li Y."/>
            <person name="Pan X."/>
            <person name="You X."/>
            <person name="Zhang Y."/>
            <person name="Yang J."/>
            <person name="Li J."/>
            <person name="Zhang X."/>
            <person name="Liu S."/>
            <person name="Sun C."/>
            <person name="Yang J."/>
            <person name="Shi Q."/>
        </authorList>
    </citation>
    <scope>NUCLEOTIDE SEQUENCE [LARGE SCALE GENOMIC DNA]</scope>
    <source>
        <strain evidence="1">JWS20170419001</strain>
        <tissue evidence="1">Muscle</tissue>
    </source>
</reference>
<name>A0A556U3R5_BAGYA</name>
<gene>
    <name evidence="1" type="ORF">Baya_8286</name>
</gene>
<protein>
    <submittedName>
        <fullName evidence="1">Uncharacterized protein</fullName>
    </submittedName>
</protein>
<dbReference type="Proteomes" id="UP000319801">
    <property type="component" value="Unassembled WGS sequence"/>
</dbReference>
<dbReference type="EMBL" id="VCAZ01000044">
    <property type="protein sequence ID" value="TSM36153.1"/>
    <property type="molecule type" value="Genomic_DNA"/>
</dbReference>
<proteinExistence type="predicted"/>
<accession>A0A556U3R5</accession>
<keyword evidence="2" id="KW-1185">Reference proteome</keyword>
<evidence type="ECO:0000313" key="2">
    <source>
        <dbReference type="Proteomes" id="UP000319801"/>
    </source>
</evidence>
<evidence type="ECO:0000313" key="1">
    <source>
        <dbReference type="EMBL" id="TSM36153.1"/>
    </source>
</evidence>
<sequence>MSVRLFSSECLCYIELMYTVKLCRIGQTLGIIKPGRRCPRASLLAEAFEEVAHLDLLSACPEASFITGQRLGSRLRQADIQQIALLPL</sequence>
<comment type="caution">
    <text evidence="1">The sequence shown here is derived from an EMBL/GenBank/DDBJ whole genome shotgun (WGS) entry which is preliminary data.</text>
</comment>